<keyword evidence="3" id="KW-1003">Cell membrane</keyword>
<evidence type="ECO:0000256" key="6">
    <source>
        <dbReference type="ARBA" id="ARBA00023136"/>
    </source>
</evidence>
<reference evidence="9" key="1">
    <citation type="journal article" date="2011" name="Environ. Microbiol.">
        <title>Genomic insights into the metabolic potential of the polycyclic aromatic hydrocarbon degrading sulfate-reducing Deltaproteobacterium N47.</title>
        <authorList>
            <person name="Bergmann F."/>
            <person name="Selesi D."/>
            <person name="Weinmaier T."/>
            <person name="Tischler P."/>
            <person name="Rattei T."/>
            <person name="Meckenstock R.U."/>
        </authorList>
    </citation>
    <scope>NUCLEOTIDE SEQUENCE</scope>
</reference>
<evidence type="ECO:0000256" key="5">
    <source>
        <dbReference type="ARBA" id="ARBA00022989"/>
    </source>
</evidence>
<dbReference type="PANTHER" id="PTHR30252:SF0">
    <property type="entry name" value="PEPTIDE TRANSPORTER CSTA"/>
    <property type="match status" value="1"/>
</dbReference>
<evidence type="ECO:0000259" key="8">
    <source>
        <dbReference type="Pfam" id="PF02554"/>
    </source>
</evidence>
<sequence length="577" mass="62670">MNVALLLILSLPLFYFGYAVYSKMIARLFDENDNNRTPAVALKDNVDYVPTNPVVLFGHHFSSIAGGGPIIGPTVAVLFGYAPVWLWLVIGSIFIGGAHDLATLYASLREKGKSIAEIANTSLGRMGFFLFIAFTIIMLLTVTSSFLGLTATSLTSKVPIESLHLDPAQTLFKTAIVDGVINVHIGGIASMSVIVITFCSPFLGYLLYKREINPYLASVVAIIVCVVSIVAGLKYPVSLNPVHWMIIISIYTIFAAGLPVWFVLQPRDFTNSFLLYGGIIVLLVAGIVAGFKGVTMQAPAWNIAQAGAKVGPVWPFLFITVACGAISGFHCLVCGGTTSKQLQKESDGRRIAYGGMIVEGIFAMCVLIAVGGALGFTDYCNIVFPSSPGVRSNPILAFALSMGLLLHNSLGVQAAIGTIFGILLVEGFVVTTLDTAVRLNRYLLEELWQFIFKTVPVLFKTYIFNALICVVMMFVLAYYNAFLVIWPLFGSANQLLASLALIVISVWLIKRGKKALFSIIPAIFMMATAIYSLWSLFINQYLPKKNYMLITTDILLIVLAAGVIVLSFRTLKRLKTA</sequence>
<feature type="domain" description="CstA N-terminal" evidence="8">
    <location>
        <begin position="379"/>
        <end position="531"/>
    </location>
</feature>
<comment type="similarity">
    <text evidence="2">Belongs to the peptide transporter carbon starvation (CstA) (TC 2.A.114) family.</text>
</comment>
<organism evidence="9">
    <name type="scientific">uncultured Desulfobacterium sp</name>
    <dbReference type="NCBI Taxonomy" id="201089"/>
    <lineage>
        <taxon>Bacteria</taxon>
        <taxon>Pseudomonadati</taxon>
        <taxon>Thermodesulfobacteriota</taxon>
        <taxon>Desulfobacteria</taxon>
        <taxon>Desulfobacterales</taxon>
        <taxon>Desulfobacteriaceae</taxon>
        <taxon>Desulfobacterium</taxon>
        <taxon>environmental samples</taxon>
    </lineage>
</organism>
<feature type="transmembrane region" description="Helical" evidence="7">
    <location>
        <begin position="410"/>
        <end position="436"/>
    </location>
</feature>
<evidence type="ECO:0000256" key="3">
    <source>
        <dbReference type="ARBA" id="ARBA00022475"/>
    </source>
</evidence>
<feature type="transmembrane region" description="Helical" evidence="7">
    <location>
        <begin position="273"/>
        <end position="294"/>
    </location>
</feature>
<proteinExistence type="inferred from homology"/>
<dbReference type="EMBL" id="FR695866">
    <property type="protein sequence ID" value="CBX27487.1"/>
    <property type="molecule type" value="Genomic_DNA"/>
</dbReference>
<dbReference type="GO" id="GO:0005886">
    <property type="term" value="C:plasma membrane"/>
    <property type="evidence" value="ECO:0007669"/>
    <property type="project" value="UniProtKB-SubCell"/>
</dbReference>
<feature type="transmembrane region" description="Helical" evidence="7">
    <location>
        <begin position="84"/>
        <end position="108"/>
    </location>
</feature>
<dbReference type="AlphaFoldDB" id="E1YA93"/>
<evidence type="ECO:0000256" key="4">
    <source>
        <dbReference type="ARBA" id="ARBA00022692"/>
    </source>
</evidence>
<feature type="transmembrane region" description="Helical" evidence="7">
    <location>
        <begin position="485"/>
        <end position="508"/>
    </location>
</feature>
<feature type="transmembrane region" description="Helical" evidence="7">
    <location>
        <begin position="546"/>
        <end position="568"/>
    </location>
</feature>
<dbReference type="InterPro" id="IPR051605">
    <property type="entry name" value="CstA"/>
</dbReference>
<dbReference type="InterPro" id="IPR003706">
    <property type="entry name" value="CstA_N"/>
</dbReference>
<keyword evidence="4 7" id="KW-0812">Transmembrane</keyword>
<feature type="transmembrane region" description="Helical" evidence="7">
    <location>
        <begin position="188"/>
        <end position="208"/>
    </location>
</feature>
<evidence type="ECO:0000256" key="1">
    <source>
        <dbReference type="ARBA" id="ARBA00004651"/>
    </source>
</evidence>
<comment type="subcellular location">
    <subcellularLocation>
        <location evidence="1">Cell membrane</location>
        <topology evidence="1">Multi-pass membrane protein</topology>
    </subcellularLocation>
</comment>
<feature type="transmembrane region" description="Helical" evidence="7">
    <location>
        <begin position="515"/>
        <end position="534"/>
    </location>
</feature>
<evidence type="ECO:0000256" key="7">
    <source>
        <dbReference type="SAM" id="Phobius"/>
    </source>
</evidence>
<accession>E1YA93</accession>
<feature type="transmembrane region" description="Helical" evidence="7">
    <location>
        <begin position="128"/>
        <end position="149"/>
    </location>
</feature>
<evidence type="ECO:0000313" key="9">
    <source>
        <dbReference type="EMBL" id="CBX27487.1"/>
    </source>
</evidence>
<feature type="transmembrane region" description="Helical" evidence="7">
    <location>
        <begin position="351"/>
        <end position="376"/>
    </location>
</feature>
<dbReference type="Pfam" id="PF02554">
    <property type="entry name" value="CstA"/>
    <property type="match status" value="2"/>
</dbReference>
<keyword evidence="5 7" id="KW-1133">Transmembrane helix</keyword>
<feature type="transmembrane region" description="Helical" evidence="7">
    <location>
        <begin position="314"/>
        <end position="339"/>
    </location>
</feature>
<name>E1YA93_9BACT</name>
<evidence type="ECO:0000256" key="2">
    <source>
        <dbReference type="ARBA" id="ARBA00007755"/>
    </source>
</evidence>
<dbReference type="GO" id="GO:0009267">
    <property type="term" value="P:cellular response to starvation"/>
    <property type="evidence" value="ECO:0007669"/>
    <property type="project" value="InterPro"/>
</dbReference>
<feature type="domain" description="CstA N-terminal" evidence="8">
    <location>
        <begin position="3"/>
        <end position="371"/>
    </location>
</feature>
<feature type="transmembrane region" description="Helical" evidence="7">
    <location>
        <begin position="457"/>
        <end position="479"/>
    </location>
</feature>
<dbReference type="PANTHER" id="PTHR30252">
    <property type="entry name" value="INNER MEMBRANE PEPTIDE TRANSPORTER"/>
    <property type="match status" value="1"/>
</dbReference>
<feature type="transmembrane region" description="Helical" evidence="7">
    <location>
        <begin position="215"/>
        <end position="236"/>
    </location>
</feature>
<gene>
    <name evidence="9" type="ORF">N47_H23090</name>
</gene>
<keyword evidence="6 7" id="KW-0472">Membrane</keyword>
<feature type="transmembrane region" description="Helical" evidence="7">
    <location>
        <begin position="242"/>
        <end position="264"/>
    </location>
</feature>
<protein>
    <recommendedName>
        <fullName evidence="8">CstA N-terminal domain-containing protein</fullName>
    </recommendedName>
</protein>